<name>A0A1M7G8E9_9BACT</name>
<dbReference type="RefSeq" id="WP_139252455.1">
    <property type="nucleotide sequence ID" value="NZ_FRAS01000035.1"/>
</dbReference>
<organism evidence="1 2">
    <name type="scientific">Hymenobacter psychrotolerans DSM 18569</name>
    <dbReference type="NCBI Taxonomy" id="1121959"/>
    <lineage>
        <taxon>Bacteria</taxon>
        <taxon>Pseudomonadati</taxon>
        <taxon>Bacteroidota</taxon>
        <taxon>Cytophagia</taxon>
        <taxon>Cytophagales</taxon>
        <taxon>Hymenobacteraceae</taxon>
        <taxon>Hymenobacter</taxon>
    </lineage>
</organism>
<gene>
    <name evidence="1" type="ORF">SAMN02746009_03977</name>
</gene>
<dbReference type="EMBL" id="FRAS01000035">
    <property type="protein sequence ID" value="SHM12207.1"/>
    <property type="molecule type" value="Genomic_DNA"/>
</dbReference>
<evidence type="ECO:0008006" key="3">
    <source>
        <dbReference type="Google" id="ProtNLM"/>
    </source>
</evidence>
<evidence type="ECO:0000313" key="1">
    <source>
        <dbReference type="EMBL" id="SHM12207.1"/>
    </source>
</evidence>
<dbReference type="AlphaFoldDB" id="A0A1M7G8E9"/>
<dbReference type="OrthoDB" id="880716at2"/>
<evidence type="ECO:0000313" key="2">
    <source>
        <dbReference type="Proteomes" id="UP000183947"/>
    </source>
</evidence>
<dbReference type="Proteomes" id="UP000183947">
    <property type="component" value="Unassembled WGS sequence"/>
</dbReference>
<reference evidence="2" key="1">
    <citation type="submission" date="2016-11" db="EMBL/GenBank/DDBJ databases">
        <authorList>
            <person name="Varghese N."/>
            <person name="Submissions S."/>
        </authorList>
    </citation>
    <scope>NUCLEOTIDE SEQUENCE [LARGE SCALE GENOMIC DNA]</scope>
    <source>
        <strain evidence="2">DSM 18569</strain>
    </source>
</reference>
<keyword evidence="2" id="KW-1185">Reference proteome</keyword>
<proteinExistence type="predicted"/>
<protein>
    <recommendedName>
        <fullName evidence="3">SpoIIAA-like</fullName>
    </recommendedName>
</protein>
<sequence length="146" mass="16811">MSTVLPPSANRLYFENAAGRVEEDVDGYVRLTYHPGRREMAVWQGLLQHTKRLLTRQAGGLMMVDQQQMTAFTPQEQAWLTEQWLPQALVEGGYRFGAVVQARDVFARLAMDSIRLQVQHLQLEYRYFPDEAAARAWLLSRPTSRS</sequence>
<accession>A0A1M7G8E9</accession>